<evidence type="ECO:0000313" key="6">
    <source>
        <dbReference type="Proteomes" id="UP000061809"/>
    </source>
</evidence>
<evidence type="ECO:0000313" key="8">
    <source>
        <dbReference type="Proteomes" id="UP000448877"/>
    </source>
</evidence>
<dbReference type="Proteomes" id="UP000283341">
    <property type="component" value="Unassembled WGS sequence"/>
</dbReference>
<dbReference type="EMBL" id="QRVJ01000012">
    <property type="protein sequence ID" value="RGS35902.1"/>
    <property type="molecule type" value="Genomic_DNA"/>
</dbReference>
<dbReference type="EMBL" id="JAVSNH010000001">
    <property type="protein sequence ID" value="MDT4511388.1"/>
    <property type="molecule type" value="Genomic_DNA"/>
</dbReference>
<feature type="transmembrane region" description="Helical" evidence="1">
    <location>
        <begin position="49"/>
        <end position="71"/>
    </location>
</feature>
<dbReference type="Proteomes" id="UP000061809">
    <property type="component" value="Chromosome"/>
</dbReference>
<reference evidence="3 8" key="3">
    <citation type="journal article" date="2019" name="Nat. Med.">
        <title>A library of human gut bacterial isolates paired with longitudinal multiomics data enables mechanistic microbiome research.</title>
        <authorList>
            <person name="Poyet M."/>
            <person name="Groussin M."/>
            <person name="Gibbons S.M."/>
            <person name="Avila-Pacheco J."/>
            <person name="Jiang X."/>
            <person name="Kearney S.M."/>
            <person name="Perrotta A.R."/>
            <person name="Berdy B."/>
            <person name="Zhao S."/>
            <person name="Lieberman T.D."/>
            <person name="Swanson P.K."/>
            <person name="Smith M."/>
            <person name="Roesemann S."/>
            <person name="Alexander J.E."/>
            <person name="Rich S.A."/>
            <person name="Livny J."/>
            <person name="Vlamakis H."/>
            <person name="Clish C."/>
            <person name="Bullock K."/>
            <person name="Deik A."/>
            <person name="Scott J."/>
            <person name="Pierce K.A."/>
            <person name="Xavier R.J."/>
            <person name="Alm E.J."/>
        </authorList>
    </citation>
    <scope>NUCLEOTIDE SEQUENCE [LARGE SCALE GENOMIC DNA]</scope>
    <source>
        <strain evidence="3 8">BIOML-A6</strain>
    </source>
</reference>
<evidence type="ECO:0000313" key="3">
    <source>
        <dbReference type="EMBL" id="KAA5417468.1"/>
    </source>
</evidence>
<dbReference type="STRING" id="246787.BcellWH2_00608"/>
<evidence type="ECO:0000313" key="2">
    <source>
        <dbReference type="EMBL" id="ALJ57876.1"/>
    </source>
</evidence>
<dbReference type="PATRIC" id="fig|246787.4.peg.633"/>
<evidence type="ECO:0000313" key="5">
    <source>
        <dbReference type="EMBL" id="RGS35902.1"/>
    </source>
</evidence>
<keyword evidence="1" id="KW-1133">Transmembrane helix</keyword>
<name>A0A0P0GIG7_9BACE</name>
<dbReference type="AlphaFoldDB" id="A0A0P0GIG7"/>
<evidence type="ECO:0000313" key="7">
    <source>
        <dbReference type="Proteomes" id="UP000283341"/>
    </source>
</evidence>
<reference evidence="2 6" key="1">
    <citation type="journal article" date="2015" name="Science">
        <title>Genetic determinants of in vivo fitness and diet responsiveness in multiple human gut Bacteroides.</title>
        <authorList>
            <person name="Wu M."/>
            <person name="McNulty N.P."/>
            <person name="Rodionov D.A."/>
            <person name="Khoroshkin M.S."/>
            <person name="Griffin N.W."/>
            <person name="Cheng J."/>
            <person name="Latreille P."/>
            <person name="Kerstetter R.A."/>
            <person name="Terrapon N."/>
            <person name="Henrissat B."/>
            <person name="Osterman A.L."/>
            <person name="Gordon J.I."/>
        </authorList>
    </citation>
    <scope>NUCLEOTIDE SEQUENCE [LARGE SCALE GENOMIC DNA]</scope>
    <source>
        <strain evidence="2 6">WH2</strain>
    </source>
</reference>
<feature type="transmembrane region" description="Helical" evidence="1">
    <location>
        <begin position="91"/>
        <end position="110"/>
    </location>
</feature>
<protein>
    <recommendedName>
        <fullName evidence="9">Transmembrane protein</fullName>
    </recommendedName>
</protein>
<reference evidence="5 7" key="2">
    <citation type="submission" date="2018-08" db="EMBL/GenBank/DDBJ databases">
        <title>A genome reference for cultivated species of the human gut microbiota.</title>
        <authorList>
            <person name="Zou Y."/>
            <person name="Xue W."/>
            <person name="Luo G."/>
        </authorList>
    </citation>
    <scope>NUCLEOTIDE SEQUENCE [LARGE SCALE GENOMIC DNA]</scope>
    <source>
        <strain evidence="5 7">AF22-3AC</strain>
    </source>
</reference>
<dbReference type="EMBL" id="VVYV01000021">
    <property type="protein sequence ID" value="KAA5417468.1"/>
    <property type="molecule type" value="Genomic_DNA"/>
</dbReference>
<organism evidence="2 6">
    <name type="scientific">Bacteroides cellulosilyticus</name>
    <dbReference type="NCBI Taxonomy" id="246787"/>
    <lineage>
        <taxon>Bacteria</taxon>
        <taxon>Pseudomonadati</taxon>
        <taxon>Bacteroidota</taxon>
        <taxon>Bacteroidia</taxon>
        <taxon>Bacteroidales</taxon>
        <taxon>Bacteroidaceae</taxon>
        <taxon>Bacteroides</taxon>
    </lineage>
</organism>
<keyword evidence="1" id="KW-0812">Transmembrane</keyword>
<accession>A0A0P0GIG7</accession>
<evidence type="ECO:0008006" key="9">
    <source>
        <dbReference type="Google" id="ProtNLM"/>
    </source>
</evidence>
<keyword evidence="1" id="KW-0472">Membrane</keyword>
<dbReference type="KEGG" id="bcel:BcellWH2_00608"/>
<dbReference type="EMBL" id="CP012801">
    <property type="protein sequence ID" value="ALJ57876.1"/>
    <property type="molecule type" value="Genomic_DNA"/>
</dbReference>
<evidence type="ECO:0000313" key="4">
    <source>
        <dbReference type="EMBL" id="MDT4511388.1"/>
    </source>
</evidence>
<dbReference type="eggNOG" id="ENOG5033UMI">
    <property type="taxonomic scope" value="Bacteria"/>
</dbReference>
<dbReference type="Proteomes" id="UP001266995">
    <property type="component" value="Unassembled WGS sequence"/>
</dbReference>
<evidence type="ECO:0000256" key="1">
    <source>
        <dbReference type="SAM" id="Phobius"/>
    </source>
</evidence>
<dbReference type="RefSeq" id="WP_007217910.1">
    <property type="nucleotide sequence ID" value="NZ_CABMLT010000025.1"/>
</dbReference>
<proteinExistence type="predicted"/>
<dbReference type="Proteomes" id="UP000448877">
    <property type="component" value="Unassembled WGS sequence"/>
</dbReference>
<sequence>MNEEQKDKGLKKAIKEENGFRLPSNFAYHTMRKVEEAIRLREKKSERRTLFATIAASIFLIGCCIAGLVIYFGNTIREAFTRPDILETEKIQIPSFYLLILIAMPLFLIFDRWMRKRYFNKHHP</sequence>
<gene>
    <name evidence="2" type="ORF">BcellWH2_00608</name>
    <name evidence="5" type="ORF">DWX97_14720</name>
    <name evidence="3" type="ORF">F2Y81_13230</name>
    <name evidence="4" type="ORF">RO785_10400</name>
</gene>
<reference evidence="4" key="4">
    <citation type="submission" date="2023-08" db="EMBL/GenBank/DDBJ databases">
        <title>Reintroducing virulent viruses to syntetic microbiomes.</title>
        <authorList>
            <person name="Wilde J."/>
            <person name="Boyes R."/>
            <person name="Robinson A.V."/>
            <person name="Daisley B.A."/>
            <person name="Allen-Vercoe E."/>
        </authorList>
    </citation>
    <scope>NUCLEOTIDE SEQUENCE</scope>
    <source>
        <strain evidence="4">225I_12FAA</strain>
    </source>
</reference>